<dbReference type="GO" id="GO:0033202">
    <property type="term" value="C:DNA helicase complex"/>
    <property type="evidence" value="ECO:0007669"/>
    <property type="project" value="TreeGrafter"/>
</dbReference>
<dbReference type="PROSITE" id="PS51198">
    <property type="entry name" value="UVRD_HELICASE_ATP_BIND"/>
    <property type="match status" value="1"/>
</dbReference>
<keyword evidence="2 11" id="KW-0547">Nucleotide-binding</keyword>
<dbReference type="GO" id="GO:0005524">
    <property type="term" value="F:ATP binding"/>
    <property type="evidence" value="ECO:0007669"/>
    <property type="project" value="UniProtKB-UniRule"/>
</dbReference>
<dbReference type="CDD" id="cd17932">
    <property type="entry name" value="DEXQc_UvrD"/>
    <property type="match status" value="1"/>
</dbReference>
<dbReference type="GO" id="GO:0000725">
    <property type="term" value="P:recombinational repair"/>
    <property type="evidence" value="ECO:0007669"/>
    <property type="project" value="TreeGrafter"/>
</dbReference>
<comment type="similarity">
    <text evidence="1">Belongs to the helicase family. UvrD subfamily.</text>
</comment>
<comment type="catalytic activity">
    <reaction evidence="8">
        <text>Couples ATP hydrolysis with the unwinding of duplex DNA by translocating in the 3'-5' direction.</text>
        <dbReference type="EC" id="5.6.2.4"/>
    </reaction>
</comment>
<dbReference type="GO" id="GO:0043138">
    <property type="term" value="F:3'-5' DNA helicase activity"/>
    <property type="evidence" value="ECO:0007669"/>
    <property type="project" value="UniProtKB-EC"/>
</dbReference>
<evidence type="ECO:0000256" key="7">
    <source>
        <dbReference type="ARBA" id="ARBA00023235"/>
    </source>
</evidence>
<evidence type="ECO:0000256" key="2">
    <source>
        <dbReference type="ARBA" id="ARBA00022741"/>
    </source>
</evidence>
<evidence type="ECO:0000256" key="6">
    <source>
        <dbReference type="ARBA" id="ARBA00023125"/>
    </source>
</evidence>
<keyword evidence="15" id="KW-1185">Reference proteome</keyword>
<name>A0A840DYY3_9BACL</name>
<dbReference type="AlphaFoldDB" id="A0A840DYY3"/>
<evidence type="ECO:0000256" key="9">
    <source>
        <dbReference type="ARBA" id="ARBA00034808"/>
    </source>
</evidence>
<protein>
    <recommendedName>
        <fullName evidence="9">DNA 3'-5' helicase</fullName>
        <ecNumber evidence="9">5.6.2.4</ecNumber>
    </recommendedName>
</protein>
<evidence type="ECO:0000256" key="1">
    <source>
        <dbReference type="ARBA" id="ARBA00009922"/>
    </source>
</evidence>
<dbReference type="GO" id="GO:0003677">
    <property type="term" value="F:DNA binding"/>
    <property type="evidence" value="ECO:0007669"/>
    <property type="project" value="UniProtKB-KW"/>
</dbReference>
<dbReference type="CDD" id="cd18807">
    <property type="entry name" value="SF1_C_UvrD"/>
    <property type="match status" value="1"/>
</dbReference>
<evidence type="ECO:0000256" key="10">
    <source>
        <dbReference type="ARBA" id="ARBA00048988"/>
    </source>
</evidence>
<evidence type="ECO:0000256" key="11">
    <source>
        <dbReference type="PROSITE-ProRule" id="PRU00560"/>
    </source>
</evidence>
<dbReference type="Gene3D" id="1.10.486.10">
    <property type="entry name" value="PCRA, domain 4"/>
    <property type="match status" value="1"/>
</dbReference>
<evidence type="ECO:0000313" key="14">
    <source>
        <dbReference type="EMBL" id="MBB4075188.1"/>
    </source>
</evidence>
<keyword evidence="6" id="KW-0238">DNA-binding</keyword>
<keyword evidence="5 11" id="KW-0067">ATP-binding</keyword>
<dbReference type="InterPro" id="IPR013986">
    <property type="entry name" value="DExx_box_DNA_helicase_dom_sf"/>
</dbReference>
<dbReference type="InterPro" id="IPR000212">
    <property type="entry name" value="DNA_helicase_UvrD/REP"/>
</dbReference>
<dbReference type="GO" id="GO:0016787">
    <property type="term" value="F:hydrolase activity"/>
    <property type="evidence" value="ECO:0007669"/>
    <property type="project" value="UniProtKB-UniRule"/>
</dbReference>
<dbReference type="RefSeq" id="WP_183185695.1">
    <property type="nucleotide sequence ID" value="NZ_BMNP01000026.1"/>
</dbReference>
<keyword evidence="7" id="KW-0413">Isomerase</keyword>
<organism evidence="14 15">
    <name type="scientific">Anoxybacteroides voinovskiense</name>
    <dbReference type="NCBI Taxonomy" id="230470"/>
    <lineage>
        <taxon>Bacteria</taxon>
        <taxon>Bacillati</taxon>
        <taxon>Bacillota</taxon>
        <taxon>Bacilli</taxon>
        <taxon>Bacillales</taxon>
        <taxon>Anoxybacillaceae</taxon>
        <taxon>Anoxybacteroides</taxon>
    </lineage>
</organism>
<dbReference type="Pfam" id="PF00580">
    <property type="entry name" value="UvrD-helicase"/>
    <property type="match status" value="1"/>
</dbReference>
<dbReference type="Gene3D" id="1.10.10.160">
    <property type="match status" value="1"/>
</dbReference>
<feature type="binding site" evidence="11">
    <location>
        <begin position="125"/>
        <end position="132"/>
    </location>
    <ligand>
        <name>ATP</name>
        <dbReference type="ChEBI" id="CHEBI:30616"/>
    </ligand>
</feature>
<proteinExistence type="inferred from homology"/>
<dbReference type="Pfam" id="PF13361">
    <property type="entry name" value="UvrD_C"/>
    <property type="match status" value="1"/>
</dbReference>
<dbReference type="PANTHER" id="PTHR11070:SF2">
    <property type="entry name" value="ATP-DEPENDENT DNA HELICASE SRS2"/>
    <property type="match status" value="1"/>
</dbReference>
<evidence type="ECO:0000256" key="8">
    <source>
        <dbReference type="ARBA" id="ARBA00034617"/>
    </source>
</evidence>
<evidence type="ECO:0000256" key="4">
    <source>
        <dbReference type="ARBA" id="ARBA00022806"/>
    </source>
</evidence>
<accession>A0A840DYY3</accession>
<comment type="caution">
    <text evidence="14">The sequence shown here is derived from an EMBL/GenBank/DDBJ whole genome shotgun (WGS) entry which is preliminary data.</text>
</comment>
<dbReference type="SUPFAM" id="SSF52540">
    <property type="entry name" value="P-loop containing nucleoside triphosphate hydrolases"/>
    <property type="match status" value="1"/>
</dbReference>
<keyword evidence="3 11" id="KW-0378">Hydrolase</keyword>
<dbReference type="InterPro" id="IPR027417">
    <property type="entry name" value="P-loop_NTPase"/>
</dbReference>
<dbReference type="Proteomes" id="UP000559598">
    <property type="component" value="Unassembled WGS sequence"/>
</dbReference>
<comment type="catalytic activity">
    <reaction evidence="10">
        <text>ATP + H2O = ADP + phosphate + H(+)</text>
        <dbReference type="Rhea" id="RHEA:13065"/>
        <dbReference type="ChEBI" id="CHEBI:15377"/>
        <dbReference type="ChEBI" id="CHEBI:15378"/>
        <dbReference type="ChEBI" id="CHEBI:30616"/>
        <dbReference type="ChEBI" id="CHEBI:43474"/>
        <dbReference type="ChEBI" id="CHEBI:456216"/>
        <dbReference type="EC" id="5.6.2.4"/>
    </reaction>
</comment>
<keyword evidence="4 11" id="KW-0347">Helicase</keyword>
<gene>
    <name evidence="14" type="ORF">GGR02_003005</name>
</gene>
<evidence type="ECO:0000259" key="13">
    <source>
        <dbReference type="PROSITE" id="PS51217"/>
    </source>
</evidence>
<evidence type="ECO:0000313" key="15">
    <source>
        <dbReference type="Proteomes" id="UP000559598"/>
    </source>
</evidence>
<dbReference type="EC" id="5.6.2.4" evidence="9"/>
<dbReference type="GO" id="GO:0005829">
    <property type="term" value="C:cytosol"/>
    <property type="evidence" value="ECO:0007669"/>
    <property type="project" value="TreeGrafter"/>
</dbReference>
<dbReference type="PANTHER" id="PTHR11070">
    <property type="entry name" value="UVRD / RECB / PCRA DNA HELICASE FAMILY MEMBER"/>
    <property type="match status" value="1"/>
</dbReference>
<dbReference type="Gene3D" id="3.40.50.300">
    <property type="entry name" value="P-loop containing nucleotide triphosphate hydrolases"/>
    <property type="match status" value="2"/>
</dbReference>
<dbReference type="PROSITE" id="PS51217">
    <property type="entry name" value="UVRD_HELICASE_CTER"/>
    <property type="match status" value="1"/>
</dbReference>
<evidence type="ECO:0000256" key="3">
    <source>
        <dbReference type="ARBA" id="ARBA00022801"/>
    </source>
</evidence>
<sequence>MERALYKGKLIDLSVLAREKYEAVYESALRGKIVCVHCKEPVNLYLGIQQPPHFYHDERVNCSASRSNKQSWKMPIAYEPLVSFRQHSRRAHAETNDFLSRSGVSLDAAQLQAVTTTEGPLLVLAGAGSGKTRVLTARTAYMIAEKGISPSAIMLVTFTTKAAQEMKARLLSYPWMQPSVVSPLVSGTFHSIFYRMVSHTDRERWHTSRLLKWDWQKEQMIKEAGREIGLDERQFAYDQALQRISYWKNTRTNVDDLHPAEQWEAQTVYLYKRYEEMKQARQLFDFDDMLIGCYDMLLERPTLLARYQERFRYFLIDEFQDINQVQYDIINLLCAHTRNLCVVGDDDQSIYSFRGSDPSFILEFDKHYPEAKIITLTENYRSSHSIVSLANAVITRNRSRRKKQMNAQFSSDELPLFFFPYDEEEEATMVVEDIKERLKNGANPADFAILYRTNAASRAIFERLVQSNLPFVLASDSESFYERRFVRYLLAYLRLSVNPNDEKAMNDLLVSLFLKQTILQELRALSILEDCSLVKALTKLTNIQPFQRKKLKAIVPLFKQLAKLKPLEAIELVETEMGFSEFLKKRGNDGNAIERGADDIRDVKVAAKKFKTVPAFLRHVDDMTETAKHVNEHDHAIQLSTIHRAKGLEYKYVYVLGAVEGSIPHDYALEAYRNGDILPLEEERRLLYVAITRAQHGVFLSIPSQRRLKVASPSRFLKEFIVKMSEGVRK</sequence>
<evidence type="ECO:0000256" key="5">
    <source>
        <dbReference type="ARBA" id="ARBA00022840"/>
    </source>
</evidence>
<dbReference type="EMBL" id="JACIDE010000026">
    <property type="protein sequence ID" value="MBB4075188.1"/>
    <property type="molecule type" value="Genomic_DNA"/>
</dbReference>
<feature type="domain" description="UvrD-like helicase C-terminal" evidence="13">
    <location>
        <begin position="384"/>
        <end position="647"/>
    </location>
</feature>
<dbReference type="InterPro" id="IPR014016">
    <property type="entry name" value="UvrD-like_ATP-bd"/>
</dbReference>
<feature type="domain" description="UvrD-like helicase ATP-binding" evidence="12">
    <location>
        <begin position="104"/>
        <end position="383"/>
    </location>
</feature>
<dbReference type="InterPro" id="IPR014017">
    <property type="entry name" value="DNA_helicase_UvrD-like_C"/>
</dbReference>
<reference evidence="14 15" key="1">
    <citation type="submission" date="2020-08" db="EMBL/GenBank/DDBJ databases">
        <title>Genomic Encyclopedia of Type Strains, Phase IV (KMG-IV): sequencing the most valuable type-strain genomes for metagenomic binning, comparative biology and taxonomic classification.</title>
        <authorList>
            <person name="Goeker M."/>
        </authorList>
    </citation>
    <scope>NUCLEOTIDE SEQUENCE [LARGE SCALE GENOMIC DNA]</scope>
    <source>
        <strain evidence="14 15">DSM 17075</strain>
    </source>
</reference>
<evidence type="ECO:0000259" key="12">
    <source>
        <dbReference type="PROSITE" id="PS51198"/>
    </source>
</evidence>